<proteinExistence type="predicted"/>
<dbReference type="EMBL" id="CP042436">
    <property type="protein sequence ID" value="QEC65031.1"/>
    <property type="molecule type" value="Genomic_DNA"/>
</dbReference>
<dbReference type="PANTHER" id="PTHR43798">
    <property type="entry name" value="MONOACYLGLYCEROL LIPASE"/>
    <property type="match status" value="1"/>
</dbReference>
<dbReference type="GO" id="GO:0046464">
    <property type="term" value="P:acylglycerol catabolic process"/>
    <property type="evidence" value="ECO:0007669"/>
    <property type="project" value="TreeGrafter"/>
</dbReference>
<dbReference type="InterPro" id="IPR029058">
    <property type="entry name" value="AB_hydrolase_fold"/>
</dbReference>
<sequence>MDFVLKEENGFSYIDEGEGEVLLLLHGLMGALSNWEKVIDEFKDDYRIVIPMLPIYDLPLLTTGVKTLAKYVHKFVTYMGLKDFTLLGNSLGGHVGLIYCTNHMEFVKSLVLTGSSGLYENAFGGSFPRRESYDFVKEKVEYTFYDPKTATKELVDDVFKTINDRNRVIRILAMAKSAIRHNMAKELHKITIPVSLIWGRNDKITPPDVAIEFNHLLPNSELHWIDQCGHAAMMEQPEEFNKHLRAFLDRDKVKA</sequence>
<dbReference type="SUPFAM" id="SSF53474">
    <property type="entry name" value="alpha/beta-Hydrolases"/>
    <property type="match status" value="1"/>
</dbReference>
<dbReference type="PANTHER" id="PTHR43798:SF5">
    <property type="entry name" value="MONOACYLGLYCEROL LIPASE ABHD6"/>
    <property type="match status" value="1"/>
</dbReference>
<dbReference type="RefSeq" id="WP_147033864.1">
    <property type="nucleotide sequence ID" value="NZ_CP042436.1"/>
</dbReference>
<keyword evidence="2" id="KW-0378">Hydrolase</keyword>
<dbReference type="PRINTS" id="PR00111">
    <property type="entry name" value="ABHYDROLASE"/>
</dbReference>
<dbReference type="OrthoDB" id="9801162at2"/>
<dbReference type="InterPro" id="IPR050266">
    <property type="entry name" value="AB_hydrolase_sf"/>
</dbReference>
<feature type="domain" description="AB hydrolase-1" evidence="1">
    <location>
        <begin position="21"/>
        <end position="237"/>
    </location>
</feature>
<accession>A0A5B8V2W3</accession>
<evidence type="ECO:0000259" key="1">
    <source>
        <dbReference type="Pfam" id="PF00561"/>
    </source>
</evidence>
<gene>
    <name evidence="2" type="ORF">FRZ54_21475</name>
</gene>
<protein>
    <submittedName>
        <fullName evidence="2">Alpha/beta hydrolase</fullName>
    </submittedName>
</protein>
<organism evidence="2 3">
    <name type="scientific">Mucilaginibacter ginsenosidivorans</name>
    <dbReference type="NCBI Taxonomy" id="398053"/>
    <lineage>
        <taxon>Bacteria</taxon>
        <taxon>Pseudomonadati</taxon>
        <taxon>Bacteroidota</taxon>
        <taxon>Sphingobacteriia</taxon>
        <taxon>Sphingobacteriales</taxon>
        <taxon>Sphingobacteriaceae</taxon>
        <taxon>Mucilaginibacter</taxon>
    </lineage>
</organism>
<dbReference type="GO" id="GO:0047372">
    <property type="term" value="F:monoacylglycerol lipase activity"/>
    <property type="evidence" value="ECO:0007669"/>
    <property type="project" value="TreeGrafter"/>
</dbReference>
<name>A0A5B8V2W3_9SPHI</name>
<reference evidence="2 3" key="1">
    <citation type="journal article" date="2017" name="Curr. Microbiol.">
        <title>Mucilaginibacter ginsenosidivorans sp. nov., Isolated from Soil of Ginseng Field.</title>
        <authorList>
            <person name="Kim M.M."/>
            <person name="Siddiqi M.Z."/>
            <person name="Im W.T."/>
        </authorList>
    </citation>
    <scope>NUCLEOTIDE SEQUENCE [LARGE SCALE GENOMIC DNA]</scope>
    <source>
        <strain evidence="2 3">Gsoil 3017</strain>
    </source>
</reference>
<keyword evidence="3" id="KW-1185">Reference proteome</keyword>
<dbReference type="Proteomes" id="UP000321479">
    <property type="component" value="Chromosome"/>
</dbReference>
<dbReference type="KEGG" id="mgin:FRZ54_21475"/>
<dbReference type="GO" id="GO:0016020">
    <property type="term" value="C:membrane"/>
    <property type="evidence" value="ECO:0007669"/>
    <property type="project" value="TreeGrafter"/>
</dbReference>
<dbReference type="InterPro" id="IPR000073">
    <property type="entry name" value="AB_hydrolase_1"/>
</dbReference>
<evidence type="ECO:0000313" key="2">
    <source>
        <dbReference type="EMBL" id="QEC65031.1"/>
    </source>
</evidence>
<dbReference type="Gene3D" id="3.40.50.1820">
    <property type="entry name" value="alpha/beta hydrolase"/>
    <property type="match status" value="1"/>
</dbReference>
<dbReference type="Pfam" id="PF00561">
    <property type="entry name" value="Abhydrolase_1"/>
    <property type="match status" value="1"/>
</dbReference>
<evidence type="ECO:0000313" key="3">
    <source>
        <dbReference type="Proteomes" id="UP000321479"/>
    </source>
</evidence>
<dbReference type="AlphaFoldDB" id="A0A5B8V2W3"/>